<reference evidence="9 10" key="1">
    <citation type="submission" date="2016-10" db="EMBL/GenBank/DDBJ databases">
        <authorList>
            <person name="de Groot N.N."/>
        </authorList>
    </citation>
    <scope>NUCLEOTIDE SEQUENCE [LARGE SCALE GENOMIC DNA]</scope>
    <source>
        <strain evidence="9 10">DSM 25584</strain>
    </source>
</reference>
<feature type="compositionally biased region" description="Basic and acidic residues" evidence="7">
    <location>
        <begin position="468"/>
        <end position="479"/>
    </location>
</feature>
<keyword evidence="1 6" id="KW-0436">Ligase</keyword>
<feature type="region of interest" description="Disordered" evidence="7">
    <location>
        <begin position="455"/>
        <end position="479"/>
    </location>
</feature>
<keyword evidence="6" id="KW-0963">Cytoplasm</keyword>
<dbReference type="STRING" id="1082479.SAMN05216241_101435"/>
<evidence type="ECO:0000256" key="6">
    <source>
        <dbReference type="HAMAP-Rule" id="MF_01161"/>
    </source>
</evidence>
<evidence type="ECO:0000256" key="4">
    <source>
        <dbReference type="ARBA" id="ARBA00022840"/>
    </source>
</evidence>
<dbReference type="OrthoDB" id="9807403at2"/>
<dbReference type="Proteomes" id="UP000199415">
    <property type="component" value="Unassembled WGS sequence"/>
</dbReference>
<feature type="binding site" evidence="6">
    <location>
        <begin position="40"/>
        <end position="45"/>
    </location>
    <ligand>
        <name>ATP</name>
        <dbReference type="ChEBI" id="CHEBI:30616"/>
    </ligand>
</feature>
<dbReference type="InterPro" id="IPR014729">
    <property type="entry name" value="Rossmann-like_a/b/a_fold"/>
</dbReference>
<evidence type="ECO:0000256" key="3">
    <source>
        <dbReference type="ARBA" id="ARBA00022741"/>
    </source>
</evidence>
<keyword evidence="2 6" id="KW-0819">tRNA processing</keyword>
<dbReference type="GO" id="GO:0006400">
    <property type="term" value="P:tRNA modification"/>
    <property type="evidence" value="ECO:0007669"/>
    <property type="project" value="UniProtKB-UniRule"/>
</dbReference>
<dbReference type="InterPro" id="IPR011063">
    <property type="entry name" value="TilS/TtcA_N"/>
</dbReference>
<dbReference type="Pfam" id="PF01171">
    <property type="entry name" value="ATP_bind_3"/>
    <property type="match status" value="1"/>
</dbReference>
<dbReference type="InterPro" id="IPR012795">
    <property type="entry name" value="tRNA_Ile_lys_synt_N"/>
</dbReference>
<dbReference type="EC" id="6.3.4.19" evidence="6"/>
<feature type="domain" description="tRNA(Ile)-lysidine/2-thiocytidine synthase N-terminal" evidence="8">
    <location>
        <begin position="36"/>
        <end position="213"/>
    </location>
</feature>
<dbReference type="CDD" id="cd01992">
    <property type="entry name" value="TilS_N"/>
    <property type="match status" value="1"/>
</dbReference>
<comment type="similarity">
    <text evidence="6">Belongs to the tRNA(Ile)-lysidine synthase family.</text>
</comment>
<keyword evidence="3 6" id="KW-0547">Nucleotide-binding</keyword>
<name>A0A1G7M0D8_9PROT</name>
<feature type="region of interest" description="Disordered" evidence="7">
    <location>
        <begin position="1"/>
        <end position="20"/>
    </location>
</feature>
<dbReference type="EMBL" id="FNCE01000001">
    <property type="protein sequence ID" value="SDF55143.1"/>
    <property type="molecule type" value="Genomic_DNA"/>
</dbReference>
<dbReference type="InterPro" id="IPR012094">
    <property type="entry name" value="tRNA_Ile_lys_synt"/>
</dbReference>
<evidence type="ECO:0000256" key="2">
    <source>
        <dbReference type="ARBA" id="ARBA00022694"/>
    </source>
</evidence>
<evidence type="ECO:0000313" key="10">
    <source>
        <dbReference type="Proteomes" id="UP000199415"/>
    </source>
</evidence>
<gene>
    <name evidence="6" type="primary">tilS</name>
    <name evidence="9" type="ORF">SAMN05216241_101435</name>
</gene>
<sequence length="479" mass="50392">MSPDPGRVGTAEPLGPDTFDSLMAPLAPDDARAPIGVAVSGGADSLALLTLLADWAVADGRLIHAFTVDHGLRAEAAAEARWVGEVCAAHRIPHTILHPDPALSPDAGQAAIREARYAALIAACRDAGLADLALAHHLNDQAETVLLRVRAETGPAGLAGMPAVRRRDGVRLIRPLLPVARARLEATLRARGLNWVRDPSNADRRFTRTRVRHAMPALAEAGLDAATLAEIAHGMGRARQVVETACTELLAGAARLEPSGYAVVDAEEWGEPPLPLARDALARLICAVGGRTQAPRAQRLDRLAGALAEGFTQARTLGGCRIVPHRNGWLVVREVGRTPATPLEPGRTTRVDGRFTVRLSPDAPDGLVAAPLGHDGWVRLTADAPSLRATAVPPPARPALMAVRDEHGPRHVPDLGWTRADAGAGELAAWCHSPACGLAPPAFTVAPRPVDIMSRDVSHHGGAAPGRAGRETAEKDREP</sequence>
<dbReference type="PANTHER" id="PTHR43033">
    <property type="entry name" value="TRNA(ILE)-LYSIDINE SYNTHASE-RELATED"/>
    <property type="match status" value="1"/>
</dbReference>
<dbReference type="AlphaFoldDB" id="A0A1G7M0D8"/>
<evidence type="ECO:0000313" key="9">
    <source>
        <dbReference type="EMBL" id="SDF55143.1"/>
    </source>
</evidence>
<dbReference type="RefSeq" id="WP_143006124.1">
    <property type="nucleotide sequence ID" value="NZ_FNCE01000001.1"/>
</dbReference>
<accession>A0A1G7M0D8</accession>
<comment type="function">
    <text evidence="6">Ligates lysine onto the cytidine present at position 34 of the AUA codon-specific tRNA(Ile) that contains the anticodon CAU, in an ATP-dependent manner. Cytidine is converted to lysidine, thus changing the amino acid specificity of the tRNA from methionine to isoleucine.</text>
</comment>
<dbReference type="GO" id="GO:0032267">
    <property type="term" value="F:tRNA(Ile)-lysidine synthase activity"/>
    <property type="evidence" value="ECO:0007669"/>
    <property type="project" value="UniProtKB-EC"/>
</dbReference>
<keyword evidence="4 6" id="KW-0067">ATP-binding</keyword>
<keyword evidence="10" id="KW-1185">Reference proteome</keyword>
<comment type="subcellular location">
    <subcellularLocation>
        <location evidence="6">Cytoplasm</location>
    </subcellularLocation>
</comment>
<dbReference type="PANTHER" id="PTHR43033:SF1">
    <property type="entry name" value="TRNA(ILE)-LYSIDINE SYNTHASE-RELATED"/>
    <property type="match status" value="1"/>
</dbReference>
<dbReference type="GO" id="GO:0005524">
    <property type="term" value="F:ATP binding"/>
    <property type="evidence" value="ECO:0007669"/>
    <property type="project" value="UniProtKB-UniRule"/>
</dbReference>
<dbReference type="HAMAP" id="MF_01161">
    <property type="entry name" value="tRNA_Ile_lys_synt"/>
    <property type="match status" value="1"/>
</dbReference>
<proteinExistence type="inferred from homology"/>
<evidence type="ECO:0000256" key="7">
    <source>
        <dbReference type="SAM" id="MobiDB-lite"/>
    </source>
</evidence>
<dbReference type="Gene3D" id="3.40.50.620">
    <property type="entry name" value="HUPs"/>
    <property type="match status" value="1"/>
</dbReference>
<comment type="catalytic activity">
    <reaction evidence="5 6">
        <text>cytidine(34) in tRNA(Ile2) + L-lysine + ATP = lysidine(34) in tRNA(Ile2) + AMP + diphosphate + H(+)</text>
        <dbReference type="Rhea" id="RHEA:43744"/>
        <dbReference type="Rhea" id="RHEA-COMP:10625"/>
        <dbReference type="Rhea" id="RHEA-COMP:10670"/>
        <dbReference type="ChEBI" id="CHEBI:15378"/>
        <dbReference type="ChEBI" id="CHEBI:30616"/>
        <dbReference type="ChEBI" id="CHEBI:32551"/>
        <dbReference type="ChEBI" id="CHEBI:33019"/>
        <dbReference type="ChEBI" id="CHEBI:82748"/>
        <dbReference type="ChEBI" id="CHEBI:83665"/>
        <dbReference type="ChEBI" id="CHEBI:456215"/>
        <dbReference type="EC" id="6.3.4.19"/>
    </reaction>
</comment>
<dbReference type="NCBIfam" id="TIGR02432">
    <property type="entry name" value="lysidine_TilS_N"/>
    <property type="match status" value="1"/>
</dbReference>
<evidence type="ECO:0000259" key="8">
    <source>
        <dbReference type="Pfam" id="PF01171"/>
    </source>
</evidence>
<dbReference type="SUPFAM" id="SSF52402">
    <property type="entry name" value="Adenine nucleotide alpha hydrolases-like"/>
    <property type="match status" value="1"/>
</dbReference>
<dbReference type="GO" id="GO:0005737">
    <property type="term" value="C:cytoplasm"/>
    <property type="evidence" value="ECO:0007669"/>
    <property type="project" value="UniProtKB-SubCell"/>
</dbReference>
<evidence type="ECO:0000256" key="1">
    <source>
        <dbReference type="ARBA" id="ARBA00022598"/>
    </source>
</evidence>
<comment type="domain">
    <text evidence="6">The N-terminal region contains the highly conserved SGGXDS motif, predicted to be a P-loop motif involved in ATP binding.</text>
</comment>
<evidence type="ECO:0000256" key="5">
    <source>
        <dbReference type="ARBA" id="ARBA00048539"/>
    </source>
</evidence>
<organism evidence="9 10">
    <name type="scientific">Limimonas halophila</name>
    <dbReference type="NCBI Taxonomy" id="1082479"/>
    <lineage>
        <taxon>Bacteria</taxon>
        <taxon>Pseudomonadati</taxon>
        <taxon>Pseudomonadota</taxon>
        <taxon>Alphaproteobacteria</taxon>
        <taxon>Rhodospirillales</taxon>
        <taxon>Rhodovibrionaceae</taxon>
        <taxon>Limimonas</taxon>
    </lineage>
</organism>
<protein>
    <recommendedName>
        <fullName evidence="6">tRNA(Ile)-lysidine synthase</fullName>
        <ecNumber evidence="6">6.3.4.19</ecNumber>
    </recommendedName>
    <alternativeName>
        <fullName evidence="6">tRNA(Ile)-2-lysyl-cytidine synthase</fullName>
    </alternativeName>
    <alternativeName>
        <fullName evidence="6">tRNA(Ile)-lysidine synthetase</fullName>
    </alternativeName>
</protein>